<organism evidence="5 6">
    <name type="scientific">Orbilia ellipsospora</name>
    <dbReference type="NCBI Taxonomy" id="2528407"/>
    <lineage>
        <taxon>Eukaryota</taxon>
        <taxon>Fungi</taxon>
        <taxon>Dikarya</taxon>
        <taxon>Ascomycota</taxon>
        <taxon>Pezizomycotina</taxon>
        <taxon>Orbiliomycetes</taxon>
        <taxon>Orbiliales</taxon>
        <taxon>Orbiliaceae</taxon>
        <taxon>Orbilia</taxon>
    </lineage>
</organism>
<reference evidence="5 6" key="1">
    <citation type="submission" date="2019-10" db="EMBL/GenBank/DDBJ databases">
        <authorList>
            <person name="Palmer J.M."/>
        </authorList>
    </citation>
    <scope>NUCLEOTIDE SEQUENCE [LARGE SCALE GENOMIC DNA]</scope>
    <source>
        <strain evidence="5 6">TWF694</strain>
    </source>
</reference>
<keyword evidence="2" id="KW-0472">Membrane</keyword>
<dbReference type="Pfam" id="PF04892">
    <property type="entry name" value="VanZ"/>
    <property type="match status" value="1"/>
</dbReference>
<feature type="transmembrane region" description="Helical" evidence="2">
    <location>
        <begin position="34"/>
        <end position="52"/>
    </location>
</feature>
<feature type="region of interest" description="Disordered" evidence="1">
    <location>
        <begin position="137"/>
        <end position="168"/>
    </location>
</feature>
<evidence type="ECO:0000259" key="4">
    <source>
        <dbReference type="Pfam" id="PF04892"/>
    </source>
</evidence>
<dbReference type="AlphaFoldDB" id="A0AAV9X7N5"/>
<keyword evidence="6" id="KW-1185">Reference proteome</keyword>
<evidence type="ECO:0000256" key="3">
    <source>
        <dbReference type="SAM" id="SignalP"/>
    </source>
</evidence>
<feature type="chain" id="PRO_5043541596" description="VanZ-like domain-containing protein" evidence="3">
    <location>
        <begin position="27"/>
        <end position="168"/>
    </location>
</feature>
<protein>
    <recommendedName>
        <fullName evidence="4">VanZ-like domain-containing protein</fullName>
    </recommendedName>
</protein>
<feature type="signal peptide" evidence="3">
    <location>
        <begin position="1"/>
        <end position="26"/>
    </location>
</feature>
<feature type="compositionally biased region" description="Polar residues" evidence="1">
    <location>
        <begin position="150"/>
        <end position="162"/>
    </location>
</feature>
<keyword evidence="3" id="KW-0732">Signal</keyword>
<name>A0AAV9X7N5_9PEZI</name>
<feature type="domain" description="VanZ-like" evidence="4">
    <location>
        <begin position="33"/>
        <end position="108"/>
    </location>
</feature>
<keyword evidence="2" id="KW-1133">Transmembrane helix</keyword>
<dbReference type="PANTHER" id="PTHR28008">
    <property type="entry name" value="DOMAIN PROTEIN, PUTATIVE (AFU_ORTHOLOGUE AFUA_3G10980)-RELATED"/>
    <property type="match status" value="1"/>
</dbReference>
<dbReference type="EMBL" id="JAVHJO010000008">
    <property type="protein sequence ID" value="KAK6537958.1"/>
    <property type="molecule type" value="Genomic_DNA"/>
</dbReference>
<evidence type="ECO:0000256" key="1">
    <source>
        <dbReference type="SAM" id="MobiDB-lite"/>
    </source>
</evidence>
<dbReference type="Proteomes" id="UP001365542">
    <property type="component" value="Unassembled WGS sequence"/>
</dbReference>
<gene>
    <name evidence="5" type="ORF">TWF694_010853</name>
</gene>
<dbReference type="InterPro" id="IPR006976">
    <property type="entry name" value="VanZ-like"/>
</dbReference>
<comment type="caution">
    <text evidence="5">The sequence shown here is derived from an EMBL/GenBank/DDBJ whole genome shotgun (WGS) entry which is preliminary data.</text>
</comment>
<keyword evidence="2" id="KW-0812">Transmembrane</keyword>
<evidence type="ECO:0000313" key="6">
    <source>
        <dbReference type="Proteomes" id="UP001365542"/>
    </source>
</evidence>
<proteinExistence type="predicted"/>
<dbReference type="NCBIfam" id="NF037970">
    <property type="entry name" value="vanZ_1"/>
    <property type="match status" value="1"/>
</dbReference>
<feature type="compositionally biased region" description="Acidic residues" evidence="1">
    <location>
        <begin position="137"/>
        <end position="146"/>
    </location>
</feature>
<feature type="transmembrane region" description="Helical" evidence="2">
    <location>
        <begin position="59"/>
        <end position="80"/>
    </location>
</feature>
<dbReference type="PANTHER" id="PTHR28008:SF1">
    <property type="entry name" value="DOMAIN PROTEIN, PUTATIVE (AFU_ORTHOLOGUE AFUA_3G10980)-RELATED"/>
    <property type="match status" value="1"/>
</dbReference>
<accession>A0AAV9X7N5</accession>
<evidence type="ECO:0000256" key="2">
    <source>
        <dbReference type="SAM" id="Phobius"/>
    </source>
</evidence>
<evidence type="ECO:0000313" key="5">
    <source>
        <dbReference type="EMBL" id="KAK6537958.1"/>
    </source>
</evidence>
<feature type="transmembrane region" description="Helical" evidence="2">
    <location>
        <begin position="92"/>
        <end position="109"/>
    </location>
</feature>
<sequence>MRIRPQLAGAFAALFLLSAYLGITKGTKLPVNDKVAHFISFFLMTLCFYWVLDTSRRRVINFTLIVMFGVLGVGSEFVQAAFPGHTFDAYDILANLIGASAATGLCMWYHKRMLERKRLAKQANYHVVGNEEAELGIIEEEDEGEEEAHVSSSTGPQINGETSTGGGK</sequence>